<dbReference type="AlphaFoldDB" id="A0AAW0TW09"/>
<dbReference type="GO" id="GO:0006044">
    <property type="term" value="P:N-acetylglucosamine metabolic process"/>
    <property type="evidence" value="ECO:0007669"/>
    <property type="project" value="TreeGrafter"/>
</dbReference>
<dbReference type="GO" id="GO:0001517">
    <property type="term" value="F:N-acetylglucosamine 6-O-sulfotransferase activity"/>
    <property type="evidence" value="ECO:0007669"/>
    <property type="project" value="TreeGrafter"/>
</dbReference>
<accession>A0AAW0TW09</accession>
<evidence type="ECO:0000313" key="3">
    <source>
        <dbReference type="Proteomes" id="UP001487740"/>
    </source>
</evidence>
<dbReference type="InterPro" id="IPR000863">
    <property type="entry name" value="Sulfotransferase_dom"/>
</dbReference>
<feature type="domain" description="Sulfotransferase" evidence="1">
    <location>
        <begin position="35"/>
        <end position="190"/>
    </location>
</feature>
<dbReference type="InterPro" id="IPR027417">
    <property type="entry name" value="P-loop_NTPase"/>
</dbReference>
<dbReference type="SUPFAM" id="SSF52540">
    <property type="entry name" value="P-loop containing nucleoside triphosphate hydrolases"/>
    <property type="match status" value="1"/>
</dbReference>
<protein>
    <recommendedName>
        <fullName evidence="1">Sulfotransferase domain-containing protein</fullName>
    </recommendedName>
</protein>
<reference evidence="2 3" key="1">
    <citation type="submission" date="2023-03" db="EMBL/GenBank/DDBJ databases">
        <title>High-quality genome of Scylla paramamosain provides insights in environmental adaptation.</title>
        <authorList>
            <person name="Zhang L."/>
        </authorList>
    </citation>
    <scope>NUCLEOTIDE SEQUENCE [LARGE SCALE GENOMIC DNA]</scope>
    <source>
        <strain evidence="2">LZ_2023a</strain>
        <tissue evidence="2">Muscle</tissue>
    </source>
</reference>
<gene>
    <name evidence="2" type="ORF">O3P69_017516</name>
</gene>
<evidence type="ECO:0000259" key="1">
    <source>
        <dbReference type="Pfam" id="PF00685"/>
    </source>
</evidence>
<organism evidence="2 3">
    <name type="scientific">Scylla paramamosain</name>
    <name type="common">Mud crab</name>
    <dbReference type="NCBI Taxonomy" id="85552"/>
    <lineage>
        <taxon>Eukaryota</taxon>
        <taxon>Metazoa</taxon>
        <taxon>Ecdysozoa</taxon>
        <taxon>Arthropoda</taxon>
        <taxon>Crustacea</taxon>
        <taxon>Multicrustacea</taxon>
        <taxon>Malacostraca</taxon>
        <taxon>Eumalacostraca</taxon>
        <taxon>Eucarida</taxon>
        <taxon>Decapoda</taxon>
        <taxon>Pleocyemata</taxon>
        <taxon>Brachyura</taxon>
        <taxon>Eubrachyura</taxon>
        <taxon>Portunoidea</taxon>
        <taxon>Portunidae</taxon>
        <taxon>Portuninae</taxon>
        <taxon>Scylla</taxon>
    </lineage>
</organism>
<keyword evidence="3" id="KW-1185">Reference proteome</keyword>
<evidence type="ECO:0000313" key="2">
    <source>
        <dbReference type="EMBL" id="KAK8391954.1"/>
    </source>
</evidence>
<dbReference type="GO" id="GO:0006790">
    <property type="term" value="P:sulfur compound metabolic process"/>
    <property type="evidence" value="ECO:0007669"/>
    <property type="project" value="TreeGrafter"/>
</dbReference>
<dbReference type="Gene3D" id="3.40.50.300">
    <property type="entry name" value="P-loop containing nucleotide triphosphate hydrolases"/>
    <property type="match status" value="1"/>
</dbReference>
<sequence length="201" mass="23632">MVLNAWKKGNFRHFRRKPEGVKDFCKDASFRLVKTIRARKSHVLPWLLLREDIKVVHLVRDPRGILNSVSHGGNIWTDRNRDAVYQCTSLSEDLDLEQLGPQRYLRMRYEDLVDKPLEETTRVFSFMGVPVSSSVLTFLKEHTGMDTAGSPLKQRYMNTFRQADFRHDHWKKELDSHHIRQIEDVCQVVMNFLHYPVLPSA</sequence>
<dbReference type="InterPro" id="IPR051135">
    <property type="entry name" value="Gal/GlcNAc/GalNAc_ST"/>
</dbReference>
<name>A0AAW0TW09_SCYPA</name>
<proteinExistence type="predicted"/>
<dbReference type="EMBL" id="JARAKH010000023">
    <property type="protein sequence ID" value="KAK8391954.1"/>
    <property type="molecule type" value="Genomic_DNA"/>
</dbReference>
<dbReference type="Pfam" id="PF00685">
    <property type="entry name" value="Sulfotransfer_1"/>
    <property type="match status" value="1"/>
</dbReference>
<dbReference type="PANTHER" id="PTHR10704">
    <property type="entry name" value="CARBOHYDRATE SULFOTRANSFERASE"/>
    <property type="match status" value="1"/>
</dbReference>
<dbReference type="Proteomes" id="UP001487740">
    <property type="component" value="Unassembled WGS sequence"/>
</dbReference>
<dbReference type="PANTHER" id="PTHR10704:SF44">
    <property type="entry name" value="LD35051P-RELATED"/>
    <property type="match status" value="1"/>
</dbReference>
<comment type="caution">
    <text evidence="2">The sequence shown here is derived from an EMBL/GenBank/DDBJ whole genome shotgun (WGS) entry which is preliminary data.</text>
</comment>